<sequence length="97" mass="11340">MANGQRWGQRKWRDPPFRFEIFSATEIYPPFNAVSAESGETQFGVEERGQKFSWRNKLRSFFPHSGWQYCGSLGHLRMSERESKRKSPFLPKLAAVV</sequence>
<dbReference type="Proteomes" id="UP001054945">
    <property type="component" value="Unassembled WGS sequence"/>
</dbReference>
<proteinExistence type="predicted"/>
<name>A0AAV4PYQ3_CAEEX</name>
<reference evidence="1 2" key="1">
    <citation type="submission" date="2021-06" db="EMBL/GenBank/DDBJ databases">
        <title>Caerostris extrusa draft genome.</title>
        <authorList>
            <person name="Kono N."/>
            <person name="Arakawa K."/>
        </authorList>
    </citation>
    <scope>NUCLEOTIDE SEQUENCE [LARGE SCALE GENOMIC DNA]</scope>
</reference>
<comment type="caution">
    <text evidence="1">The sequence shown here is derived from an EMBL/GenBank/DDBJ whole genome shotgun (WGS) entry which is preliminary data.</text>
</comment>
<gene>
    <name evidence="1" type="ORF">CEXT_479311</name>
</gene>
<evidence type="ECO:0000313" key="2">
    <source>
        <dbReference type="Proteomes" id="UP001054945"/>
    </source>
</evidence>
<evidence type="ECO:0000313" key="1">
    <source>
        <dbReference type="EMBL" id="GIY01272.1"/>
    </source>
</evidence>
<dbReference type="EMBL" id="BPLR01005293">
    <property type="protein sequence ID" value="GIY01272.1"/>
    <property type="molecule type" value="Genomic_DNA"/>
</dbReference>
<keyword evidence="2" id="KW-1185">Reference proteome</keyword>
<protein>
    <submittedName>
        <fullName evidence="1">Uncharacterized protein</fullName>
    </submittedName>
</protein>
<organism evidence="1 2">
    <name type="scientific">Caerostris extrusa</name>
    <name type="common">Bark spider</name>
    <name type="synonym">Caerostris bankana</name>
    <dbReference type="NCBI Taxonomy" id="172846"/>
    <lineage>
        <taxon>Eukaryota</taxon>
        <taxon>Metazoa</taxon>
        <taxon>Ecdysozoa</taxon>
        <taxon>Arthropoda</taxon>
        <taxon>Chelicerata</taxon>
        <taxon>Arachnida</taxon>
        <taxon>Araneae</taxon>
        <taxon>Araneomorphae</taxon>
        <taxon>Entelegynae</taxon>
        <taxon>Araneoidea</taxon>
        <taxon>Araneidae</taxon>
        <taxon>Caerostris</taxon>
    </lineage>
</organism>
<accession>A0AAV4PYQ3</accession>
<dbReference type="AlphaFoldDB" id="A0AAV4PYQ3"/>